<dbReference type="AlphaFoldDB" id="A0A1M6J6K7"/>
<dbReference type="GO" id="GO:0004803">
    <property type="term" value="F:transposase activity"/>
    <property type="evidence" value="ECO:0007669"/>
    <property type="project" value="InterPro"/>
</dbReference>
<dbReference type="InterPro" id="IPR009057">
    <property type="entry name" value="Homeodomain-like_sf"/>
</dbReference>
<dbReference type="GO" id="GO:0006313">
    <property type="term" value="P:DNA transposition"/>
    <property type="evidence" value="ECO:0007669"/>
    <property type="project" value="InterPro"/>
</dbReference>
<accession>A0A1M6J6K7</accession>
<proteinExistence type="predicted"/>
<dbReference type="Pfam" id="PF01527">
    <property type="entry name" value="HTH_Tnp_1"/>
    <property type="match status" value="1"/>
</dbReference>
<keyword evidence="1" id="KW-0175">Coiled coil</keyword>
<protein>
    <submittedName>
        <fullName evidence="2">Transposase and inactivated derivatives</fullName>
    </submittedName>
</protein>
<dbReference type="GO" id="GO:0003677">
    <property type="term" value="F:DNA binding"/>
    <property type="evidence" value="ECO:0007669"/>
    <property type="project" value="InterPro"/>
</dbReference>
<name>A0A1M6J6K7_9FIRM</name>
<evidence type="ECO:0000313" key="3">
    <source>
        <dbReference type="Proteomes" id="UP000184442"/>
    </source>
</evidence>
<keyword evidence="3" id="KW-1185">Reference proteome</keyword>
<gene>
    <name evidence="2" type="ORF">SAMN02745176_03523</name>
</gene>
<dbReference type="OrthoDB" id="1707197at2"/>
<dbReference type="SUPFAM" id="SSF46689">
    <property type="entry name" value="Homeodomain-like"/>
    <property type="match status" value="1"/>
</dbReference>
<organism evidence="2 3">
    <name type="scientific">Lutispora thermophila DSM 19022</name>
    <dbReference type="NCBI Taxonomy" id="1122184"/>
    <lineage>
        <taxon>Bacteria</taxon>
        <taxon>Bacillati</taxon>
        <taxon>Bacillota</taxon>
        <taxon>Clostridia</taxon>
        <taxon>Lutisporales</taxon>
        <taxon>Lutisporaceae</taxon>
        <taxon>Lutispora</taxon>
    </lineage>
</organism>
<evidence type="ECO:0000256" key="1">
    <source>
        <dbReference type="SAM" id="Coils"/>
    </source>
</evidence>
<feature type="coiled-coil region" evidence="1">
    <location>
        <begin position="60"/>
        <end position="94"/>
    </location>
</feature>
<dbReference type="EMBL" id="FQZS01000051">
    <property type="protein sequence ID" value="SHJ42299.1"/>
    <property type="molecule type" value="Genomic_DNA"/>
</dbReference>
<evidence type="ECO:0000313" key="2">
    <source>
        <dbReference type="EMBL" id="SHJ42299.1"/>
    </source>
</evidence>
<dbReference type="Proteomes" id="UP000184442">
    <property type="component" value="Unassembled WGS sequence"/>
</dbReference>
<sequence length="101" mass="11979">MKHYDDKFKEQVIKECQEVGNISLVARRHDISKTTIFGWIKTYKKRGSVAPLPKDKDNRVKELEHRLNVVSIENDRLKKLVAEKELELLILRELRDRVNPK</sequence>
<dbReference type="InterPro" id="IPR002514">
    <property type="entry name" value="Transposase_8"/>
</dbReference>
<reference evidence="2 3" key="1">
    <citation type="submission" date="2016-11" db="EMBL/GenBank/DDBJ databases">
        <authorList>
            <person name="Jaros S."/>
            <person name="Januszkiewicz K."/>
            <person name="Wedrychowicz H."/>
        </authorList>
    </citation>
    <scope>NUCLEOTIDE SEQUENCE [LARGE SCALE GENOMIC DNA]</scope>
    <source>
        <strain evidence="2 3">DSM 19022</strain>
    </source>
</reference>